<evidence type="ECO:0000256" key="4">
    <source>
        <dbReference type="ARBA" id="ARBA00022695"/>
    </source>
</evidence>
<feature type="binding site" evidence="6">
    <location>
        <begin position="19"/>
        <end position="21"/>
    </location>
    <ligand>
        <name>NAD(+)</name>
        <dbReference type="ChEBI" id="CHEBI:57540"/>
    </ligand>
</feature>
<feature type="active site" evidence="6">
    <location>
        <position position="157"/>
    </location>
</feature>
<comment type="caution">
    <text evidence="6">Lacks conserved residue(s) required for the propagation of feature annotation.</text>
</comment>
<protein>
    <submittedName>
        <fullName evidence="8">DUF4433 domain-containing protein</fullName>
    </submittedName>
</protein>
<evidence type="ECO:0000256" key="3">
    <source>
        <dbReference type="ARBA" id="ARBA00022679"/>
    </source>
</evidence>
<dbReference type="Proteomes" id="UP000663651">
    <property type="component" value="Chromosome"/>
</dbReference>
<gene>
    <name evidence="8" type="ORF">JZM60_05055</name>
</gene>
<keyword evidence="3 6" id="KW-0808">Transferase</keyword>
<evidence type="ECO:0000313" key="9">
    <source>
        <dbReference type="Proteomes" id="UP000663651"/>
    </source>
</evidence>
<dbReference type="PROSITE" id="PS52018">
    <property type="entry name" value="DART"/>
    <property type="match status" value="1"/>
</dbReference>
<keyword evidence="5 6" id="KW-0238">DNA-binding</keyword>
<feature type="active site" description="Proton acceptor" evidence="6">
    <location>
        <position position="59"/>
    </location>
</feature>
<proteinExistence type="inferred from homology"/>
<evidence type="ECO:0000256" key="5">
    <source>
        <dbReference type="ARBA" id="ARBA00023125"/>
    </source>
</evidence>
<keyword evidence="2 6" id="KW-0328">Glycosyltransferase</keyword>
<dbReference type="InterPro" id="IPR029494">
    <property type="entry name" value="DarT"/>
</dbReference>
<name>A0ABX7Q702_9BACT</name>
<evidence type="ECO:0000259" key="7">
    <source>
        <dbReference type="PROSITE" id="PS52018"/>
    </source>
</evidence>
<evidence type="ECO:0000313" key="8">
    <source>
        <dbReference type="EMBL" id="QSV46651.1"/>
    </source>
</evidence>
<sequence>MGDEWFYKIQKSGIFALFHMTHISNLEGIFTHGILSNHEAHHRQLIASDISDPSVQCLRDKLDPRYNRPIHAYVPLYLNPRNPMLYVRKEMQEKICILEVSVSILEENEYLFTDGNAAAHDTQFFCNLDQLHLLPWDVLKSKFWNDFTDGKRKRCAEFLIFPSISAEYIMRMHFINDRASSQVRSFGLPRKISPTIFF</sequence>
<evidence type="ECO:0000256" key="2">
    <source>
        <dbReference type="ARBA" id="ARBA00022676"/>
    </source>
</evidence>
<feature type="domain" description="DarT" evidence="7">
    <location>
        <begin position="15"/>
        <end position="198"/>
    </location>
</feature>
<feature type="binding site" evidence="6">
    <location>
        <position position="28"/>
    </location>
    <ligand>
        <name>NAD(+)</name>
        <dbReference type="ChEBI" id="CHEBI:57540"/>
    </ligand>
</feature>
<organism evidence="8 9">
    <name type="scientific">Geobacter benzoatilyticus</name>
    <dbReference type="NCBI Taxonomy" id="2815309"/>
    <lineage>
        <taxon>Bacteria</taxon>
        <taxon>Pseudomonadati</taxon>
        <taxon>Thermodesulfobacteriota</taxon>
        <taxon>Desulfuromonadia</taxon>
        <taxon>Geobacterales</taxon>
        <taxon>Geobacteraceae</taxon>
        <taxon>Geobacter</taxon>
    </lineage>
</organism>
<evidence type="ECO:0000256" key="1">
    <source>
        <dbReference type="ARBA" id="ARBA00022649"/>
    </source>
</evidence>
<dbReference type="EMBL" id="CP071382">
    <property type="protein sequence ID" value="QSV46651.1"/>
    <property type="molecule type" value="Genomic_DNA"/>
</dbReference>
<comment type="catalytic activity">
    <reaction evidence="6">
        <text>a thymidine in DNA + NAD(+) = an N-(ADP-alpha-D-ribosyl)-thymidine in DNA + nicotinamide + H(+)</text>
        <dbReference type="Rhea" id="RHEA:71651"/>
        <dbReference type="Rhea" id="RHEA-COMP:13556"/>
        <dbReference type="Rhea" id="RHEA-COMP:18051"/>
        <dbReference type="ChEBI" id="CHEBI:15378"/>
        <dbReference type="ChEBI" id="CHEBI:17154"/>
        <dbReference type="ChEBI" id="CHEBI:57540"/>
        <dbReference type="ChEBI" id="CHEBI:137386"/>
        <dbReference type="ChEBI" id="CHEBI:191199"/>
    </reaction>
</comment>
<keyword evidence="4 6" id="KW-0548">Nucleotidyltransferase</keyword>
<keyword evidence="1 6" id="KW-1277">Toxin-antitoxin system</keyword>
<feature type="binding site" evidence="6">
    <location>
        <position position="59"/>
    </location>
    <ligand>
        <name>NAD(+)</name>
        <dbReference type="ChEBI" id="CHEBI:57540"/>
    </ligand>
</feature>
<keyword evidence="9" id="KW-1185">Reference proteome</keyword>
<dbReference type="RefSeq" id="WP_207164430.1">
    <property type="nucleotide sequence ID" value="NZ_CP071382.1"/>
</dbReference>
<accession>A0ABX7Q702</accession>
<reference evidence="8 9" key="1">
    <citation type="submission" date="2021-03" db="EMBL/GenBank/DDBJ databases">
        <title>Geobacter metallireducens gen. nov. sp. nov., a microorganism capable of coupling the complete oxidation of organic compounds to the reduction of iron and other metals.</title>
        <authorList>
            <person name="Li Y."/>
        </authorList>
    </citation>
    <scope>NUCLEOTIDE SEQUENCE [LARGE SCALE GENOMIC DNA]</scope>
    <source>
        <strain evidence="8 9">Jerry-YX</strain>
    </source>
</reference>
<dbReference type="Pfam" id="PF14487">
    <property type="entry name" value="DarT"/>
    <property type="match status" value="1"/>
</dbReference>
<comment type="similarity">
    <text evidence="6">Belongs to the DarT ADP-ribosyltransferase family.</text>
</comment>
<evidence type="ECO:0000256" key="6">
    <source>
        <dbReference type="PROSITE-ProRule" id="PRU01362"/>
    </source>
</evidence>